<dbReference type="EMBL" id="DVMR01000033">
    <property type="protein sequence ID" value="HIU43317.1"/>
    <property type="molecule type" value="Genomic_DNA"/>
</dbReference>
<dbReference type="Proteomes" id="UP000824073">
    <property type="component" value="Unassembled WGS sequence"/>
</dbReference>
<evidence type="ECO:0000256" key="5">
    <source>
        <dbReference type="ARBA" id="ARBA00022989"/>
    </source>
</evidence>
<dbReference type="PANTHER" id="PTHR30151">
    <property type="entry name" value="ALKANE SULFONATE ABC TRANSPORTER-RELATED, MEMBRANE SUBUNIT"/>
    <property type="match status" value="1"/>
</dbReference>
<comment type="subcellular location">
    <subcellularLocation>
        <location evidence="1 7">Cell membrane</location>
        <topology evidence="1 7">Multi-pass membrane protein</topology>
    </subcellularLocation>
</comment>
<reference evidence="9" key="1">
    <citation type="submission" date="2020-10" db="EMBL/GenBank/DDBJ databases">
        <authorList>
            <person name="Gilroy R."/>
        </authorList>
    </citation>
    <scope>NUCLEOTIDE SEQUENCE</scope>
    <source>
        <strain evidence="9">CHK191-8634</strain>
    </source>
</reference>
<dbReference type="Gene3D" id="1.10.3720.10">
    <property type="entry name" value="MetI-like"/>
    <property type="match status" value="1"/>
</dbReference>
<name>A0A9D1LLI7_9CLOT</name>
<dbReference type="AlphaFoldDB" id="A0A9D1LLI7"/>
<dbReference type="GO" id="GO:0005886">
    <property type="term" value="C:plasma membrane"/>
    <property type="evidence" value="ECO:0007669"/>
    <property type="project" value="UniProtKB-SubCell"/>
</dbReference>
<keyword evidence="2 7" id="KW-0813">Transport</keyword>
<evidence type="ECO:0000256" key="3">
    <source>
        <dbReference type="ARBA" id="ARBA00022475"/>
    </source>
</evidence>
<evidence type="ECO:0000313" key="10">
    <source>
        <dbReference type="Proteomes" id="UP000824073"/>
    </source>
</evidence>
<evidence type="ECO:0000256" key="7">
    <source>
        <dbReference type="RuleBase" id="RU363032"/>
    </source>
</evidence>
<dbReference type="InterPro" id="IPR000515">
    <property type="entry name" value="MetI-like"/>
</dbReference>
<feature type="domain" description="ABC transmembrane type-1" evidence="8">
    <location>
        <begin position="65"/>
        <end position="249"/>
    </location>
</feature>
<dbReference type="InterPro" id="IPR035906">
    <property type="entry name" value="MetI-like_sf"/>
</dbReference>
<feature type="transmembrane region" description="Helical" evidence="7">
    <location>
        <begin position="103"/>
        <end position="127"/>
    </location>
</feature>
<evidence type="ECO:0000256" key="1">
    <source>
        <dbReference type="ARBA" id="ARBA00004651"/>
    </source>
</evidence>
<protein>
    <submittedName>
        <fullName evidence="9">ABC transporter permease subunit</fullName>
    </submittedName>
</protein>
<comment type="similarity">
    <text evidence="7">Belongs to the binding-protein-dependent transport system permease family.</text>
</comment>
<comment type="caution">
    <text evidence="9">The sequence shown here is derived from an EMBL/GenBank/DDBJ whole genome shotgun (WGS) entry which is preliminary data.</text>
</comment>
<feature type="transmembrane region" description="Helical" evidence="7">
    <location>
        <begin position="133"/>
        <end position="156"/>
    </location>
</feature>
<gene>
    <name evidence="9" type="ORF">IAB67_03360</name>
</gene>
<evidence type="ECO:0000256" key="2">
    <source>
        <dbReference type="ARBA" id="ARBA00022448"/>
    </source>
</evidence>
<evidence type="ECO:0000259" key="8">
    <source>
        <dbReference type="PROSITE" id="PS50928"/>
    </source>
</evidence>
<feature type="transmembrane region" description="Helical" evidence="7">
    <location>
        <begin position="65"/>
        <end position="91"/>
    </location>
</feature>
<evidence type="ECO:0000256" key="6">
    <source>
        <dbReference type="ARBA" id="ARBA00023136"/>
    </source>
</evidence>
<dbReference type="SUPFAM" id="SSF161098">
    <property type="entry name" value="MetI-like"/>
    <property type="match status" value="1"/>
</dbReference>
<dbReference type="PROSITE" id="PS50928">
    <property type="entry name" value="ABC_TM1"/>
    <property type="match status" value="1"/>
</dbReference>
<feature type="transmembrane region" description="Helical" evidence="7">
    <location>
        <begin position="231"/>
        <end position="253"/>
    </location>
</feature>
<reference evidence="9" key="2">
    <citation type="journal article" date="2021" name="PeerJ">
        <title>Extensive microbial diversity within the chicken gut microbiome revealed by metagenomics and culture.</title>
        <authorList>
            <person name="Gilroy R."/>
            <person name="Ravi A."/>
            <person name="Getino M."/>
            <person name="Pursley I."/>
            <person name="Horton D.L."/>
            <person name="Alikhan N.F."/>
            <person name="Baker D."/>
            <person name="Gharbi K."/>
            <person name="Hall N."/>
            <person name="Watson M."/>
            <person name="Adriaenssens E.M."/>
            <person name="Foster-Nyarko E."/>
            <person name="Jarju S."/>
            <person name="Secka A."/>
            <person name="Antonio M."/>
            <person name="Oren A."/>
            <person name="Chaudhuri R.R."/>
            <person name="La Ragione R."/>
            <person name="Hildebrand F."/>
            <person name="Pallen M.J."/>
        </authorList>
    </citation>
    <scope>NUCLEOTIDE SEQUENCE</scope>
    <source>
        <strain evidence="9">CHK191-8634</strain>
    </source>
</reference>
<dbReference type="PANTHER" id="PTHR30151:SF0">
    <property type="entry name" value="ABC TRANSPORTER PERMEASE PROTEIN MJ0413-RELATED"/>
    <property type="match status" value="1"/>
</dbReference>
<dbReference type="GO" id="GO:0055085">
    <property type="term" value="P:transmembrane transport"/>
    <property type="evidence" value="ECO:0007669"/>
    <property type="project" value="InterPro"/>
</dbReference>
<keyword evidence="4 7" id="KW-0812">Transmembrane</keyword>
<evidence type="ECO:0000313" key="9">
    <source>
        <dbReference type="EMBL" id="HIU43317.1"/>
    </source>
</evidence>
<evidence type="ECO:0000256" key="4">
    <source>
        <dbReference type="ARBA" id="ARBA00022692"/>
    </source>
</evidence>
<keyword evidence="3" id="KW-1003">Cell membrane</keyword>
<keyword evidence="6 7" id="KW-0472">Membrane</keyword>
<feature type="transmembrane region" description="Helical" evidence="7">
    <location>
        <begin position="21"/>
        <end position="45"/>
    </location>
</feature>
<accession>A0A9D1LLI7</accession>
<dbReference type="CDD" id="cd06261">
    <property type="entry name" value="TM_PBP2"/>
    <property type="match status" value="1"/>
</dbReference>
<dbReference type="Pfam" id="PF00528">
    <property type="entry name" value="BPD_transp_1"/>
    <property type="match status" value="1"/>
</dbReference>
<proteinExistence type="inferred from homology"/>
<sequence length="263" mass="28986">MISTTAVDMKKGRDARGRRTIRAWAVAFWLAVWQAVSMALDQQILLVSPVRVLVRLAGLAVTAEFWGAVLFTLLRITGGFLLGAGAGVVLAGLASRFRRVEELLAPAMLTVKSIPVASFIILALIWFSSRNLAVLISFLMVLPVIYTSTLGGIRAADRQLLEMAQVFRIPALRRVRYLYVPQVFPYFHSACAAALGLSWKSGVAAEVIGMPQGSIGEQLQQAKVYLNTPDLFAWTLVIVLLSLAFEKLFLLLLRRGKRALERM</sequence>
<keyword evidence="5 7" id="KW-1133">Transmembrane helix</keyword>
<organism evidence="9 10">
    <name type="scientific">Candidatus Ventrousia excrementavium</name>
    <dbReference type="NCBI Taxonomy" id="2840961"/>
    <lineage>
        <taxon>Bacteria</taxon>
        <taxon>Bacillati</taxon>
        <taxon>Bacillota</taxon>
        <taxon>Clostridia</taxon>
        <taxon>Eubacteriales</taxon>
        <taxon>Clostridiaceae</taxon>
        <taxon>Clostridiaceae incertae sedis</taxon>
        <taxon>Candidatus Ventrousia</taxon>
    </lineage>
</organism>
<feature type="transmembrane region" description="Helical" evidence="7">
    <location>
        <begin position="177"/>
        <end position="199"/>
    </location>
</feature>